<name>A0A8S1BEM4_ARCPL</name>
<sequence length="659" mass="73871">MTEGRGKMRKFNFNLRSLRLSLKYRPDVLKLILKMRQCIRNKNSKLIQCKQQLKAMEKKTSKENNVVEDNLEKSNNIDSEANVDTLASSNELDTIDNLKTVIENKKKAVKKKTKLKNKATQTDNVVSSPKIKSESKETGAKCEESGWKLNEENDSKSIADQVKEVAQDAMQQSGMVYVESAGMYYDYKTGYYYNSELGLYYHTDTDCYYYYSEKKQTFVFHSFPDRKQSAAQASLAAHEKRKAKKHKMARKAEDEIDNLTKNLSQDGEENNENKPKQKKSKKKAVQKDVSMNEKKLNDNSDLITEPNNEIISESKKEQKESNDVETDDKADVKLKEMEEGECSDSSSEQSDSVDEEVKSNASTSTASDDESIASHHPPCMRVIVKETSLPKLRIGSLFIVTKDGGTVGRMGEQHTILLNDSNVSRNHMNIIYDDKRRSYFAVDLGSKNGSILNGSRMSESEVVSEPMEIVHGSTLQLGETKLLCHIHPGNNTCGHCEPGLLMEALEKEKQAYTRTCSVKKQHELELARLKNKYAKPQLAIEETAYNDRAQARREAVGSSHHAEKTQTSDIDTSIASDNKGFKLLEKMGWNKGEGLGKDNQGDVDPVPLISNEGKTGLGATPVPHNPNTLGPATIRLAARTKMLRPPAKAFQGTLEEDSE</sequence>
<feature type="region of interest" description="Disordered" evidence="1">
    <location>
        <begin position="237"/>
        <end position="374"/>
    </location>
</feature>
<dbReference type="Pfam" id="PF01585">
    <property type="entry name" value="G-patch"/>
    <property type="match status" value="1"/>
</dbReference>
<comment type="caution">
    <text evidence="5">The sequence shown here is derived from an EMBL/GenBank/DDBJ whole genome shotgun (WGS) entry which is preliminary data.</text>
</comment>
<evidence type="ECO:0008006" key="8">
    <source>
        <dbReference type="Google" id="ProtNLM"/>
    </source>
</evidence>
<dbReference type="InterPro" id="IPR000253">
    <property type="entry name" value="FHA_dom"/>
</dbReference>
<keyword evidence="6" id="KW-1185">Reference proteome</keyword>
<dbReference type="PANTHER" id="PTHR23106:SF24">
    <property type="entry name" value="ANGIOGENIC FACTOR WITH G PATCH AND FHA DOMAINS 1"/>
    <property type="match status" value="1"/>
</dbReference>
<dbReference type="SMART" id="SM00240">
    <property type="entry name" value="FHA"/>
    <property type="match status" value="1"/>
</dbReference>
<dbReference type="CDD" id="cd22686">
    <property type="entry name" value="FHA_AGGF1"/>
    <property type="match status" value="1"/>
</dbReference>
<evidence type="ECO:0000313" key="4">
    <source>
        <dbReference type="EMBL" id="CAB3228897.1"/>
    </source>
</evidence>
<dbReference type="SMART" id="SM00443">
    <property type="entry name" value="G_patch"/>
    <property type="match status" value="1"/>
</dbReference>
<dbReference type="InterPro" id="IPR000467">
    <property type="entry name" value="G_patch_dom"/>
</dbReference>
<dbReference type="SUPFAM" id="SSF49879">
    <property type="entry name" value="SMAD/FHA domain"/>
    <property type="match status" value="1"/>
</dbReference>
<evidence type="ECO:0000313" key="5">
    <source>
        <dbReference type="EMBL" id="CAB3257029.1"/>
    </source>
</evidence>
<dbReference type="EMBL" id="CADEBD010000284">
    <property type="protein sequence ID" value="CAB3228897.1"/>
    <property type="molecule type" value="Genomic_DNA"/>
</dbReference>
<dbReference type="EMBL" id="CADEBC010000590">
    <property type="protein sequence ID" value="CAB3257029.1"/>
    <property type="molecule type" value="Genomic_DNA"/>
</dbReference>
<feature type="region of interest" description="Disordered" evidence="1">
    <location>
        <begin position="550"/>
        <end position="573"/>
    </location>
</feature>
<protein>
    <recommendedName>
        <fullName evidence="8">Angiogenic factor with G patch and FHA domains 1</fullName>
    </recommendedName>
</protein>
<evidence type="ECO:0000259" key="2">
    <source>
        <dbReference type="PROSITE" id="PS50006"/>
    </source>
</evidence>
<evidence type="ECO:0000259" key="3">
    <source>
        <dbReference type="PROSITE" id="PS50174"/>
    </source>
</evidence>
<dbReference type="Proteomes" id="UP000494106">
    <property type="component" value="Unassembled WGS sequence"/>
</dbReference>
<reference evidence="6 7" key="1">
    <citation type="submission" date="2020-04" db="EMBL/GenBank/DDBJ databases">
        <authorList>
            <person name="Wallbank WR R."/>
            <person name="Pardo Diaz C."/>
            <person name="Kozak K."/>
            <person name="Martin S."/>
            <person name="Jiggins C."/>
            <person name="Moest M."/>
            <person name="Warren A I."/>
            <person name="Byers J.R.P. K."/>
            <person name="Montejo-Kovacevich G."/>
            <person name="Yen C E."/>
        </authorList>
    </citation>
    <scope>NUCLEOTIDE SEQUENCE [LARGE SCALE GENOMIC DNA]</scope>
</reference>
<feature type="compositionally biased region" description="Basic and acidic residues" evidence="1">
    <location>
        <begin position="312"/>
        <end position="337"/>
    </location>
</feature>
<dbReference type="PROSITE" id="PS50174">
    <property type="entry name" value="G_PATCH"/>
    <property type="match status" value="1"/>
</dbReference>
<accession>A0A8S1BEM4</accession>
<dbReference type="AlphaFoldDB" id="A0A8S1BEM4"/>
<proteinExistence type="predicted"/>
<dbReference type="Proteomes" id="UP000494256">
    <property type="component" value="Unassembled WGS sequence"/>
</dbReference>
<feature type="compositionally biased region" description="Basic residues" evidence="1">
    <location>
        <begin position="239"/>
        <end position="249"/>
    </location>
</feature>
<gene>
    <name evidence="5" type="ORF">APLA_LOCUS15723</name>
    <name evidence="4" type="ORF">APLA_LOCUS3705</name>
</gene>
<dbReference type="InterPro" id="IPR053027">
    <property type="entry name" value="AGGF1"/>
</dbReference>
<dbReference type="Gene3D" id="2.60.200.20">
    <property type="match status" value="1"/>
</dbReference>
<feature type="compositionally biased region" description="Basic and acidic residues" evidence="1">
    <location>
        <begin position="550"/>
        <end position="566"/>
    </location>
</feature>
<evidence type="ECO:0000313" key="6">
    <source>
        <dbReference type="Proteomes" id="UP000494106"/>
    </source>
</evidence>
<organism evidence="5 6">
    <name type="scientific">Arctia plantaginis</name>
    <name type="common">Wood tiger moth</name>
    <name type="synonym">Phalaena plantaginis</name>
    <dbReference type="NCBI Taxonomy" id="874455"/>
    <lineage>
        <taxon>Eukaryota</taxon>
        <taxon>Metazoa</taxon>
        <taxon>Ecdysozoa</taxon>
        <taxon>Arthropoda</taxon>
        <taxon>Hexapoda</taxon>
        <taxon>Insecta</taxon>
        <taxon>Pterygota</taxon>
        <taxon>Neoptera</taxon>
        <taxon>Endopterygota</taxon>
        <taxon>Lepidoptera</taxon>
        <taxon>Glossata</taxon>
        <taxon>Ditrysia</taxon>
        <taxon>Noctuoidea</taxon>
        <taxon>Erebidae</taxon>
        <taxon>Arctiinae</taxon>
        <taxon>Arctia</taxon>
    </lineage>
</organism>
<dbReference type="Pfam" id="PF17780">
    <property type="entry name" value="OCRE"/>
    <property type="match status" value="1"/>
</dbReference>
<evidence type="ECO:0000313" key="7">
    <source>
        <dbReference type="Proteomes" id="UP000494256"/>
    </source>
</evidence>
<dbReference type="InterPro" id="IPR041591">
    <property type="entry name" value="OCRE"/>
</dbReference>
<dbReference type="InterPro" id="IPR008984">
    <property type="entry name" value="SMAD_FHA_dom_sf"/>
</dbReference>
<feature type="domain" description="FHA" evidence="2">
    <location>
        <begin position="405"/>
        <end position="457"/>
    </location>
</feature>
<dbReference type="Pfam" id="PF00498">
    <property type="entry name" value="FHA"/>
    <property type="match status" value="1"/>
</dbReference>
<dbReference type="GO" id="GO:0003676">
    <property type="term" value="F:nucleic acid binding"/>
    <property type="evidence" value="ECO:0007669"/>
    <property type="project" value="InterPro"/>
</dbReference>
<feature type="domain" description="G-patch" evidence="3">
    <location>
        <begin position="576"/>
        <end position="622"/>
    </location>
</feature>
<evidence type="ECO:0000256" key="1">
    <source>
        <dbReference type="SAM" id="MobiDB-lite"/>
    </source>
</evidence>
<dbReference type="OrthoDB" id="2538319at2759"/>
<feature type="compositionally biased region" description="Polar residues" evidence="1">
    <location>
        <begin position="299"/>
        <end position="311"/>
    </location>
</feature>
<dbReference type="PANTHER" id="PTHR23106">
    <property type="entry name" value="ANGIOGENIC FACTOR WITH G PATCH AND FHA DOMAINS 1"/>
    <property type="match status" value="1"/>
</dbReference>
<dbReference type="PROSITE" id="PS50006">
    <property type="entry name" value="FHA_DOMAIN"/>
    <property type="match status" value="1"/>
</dbReference>